<name>A0A9X0I7T2_9ACTN</name>
<organism evidence="1 2">
    <name type="scientific">Micromonospora maris</name>
    <dbReference type="NCBI Taxonomy" id="1003110"/>
    <lineage>
        <taxon>Bacteria</taxon>
        <taxon>Bacillati</taxon>
        <taxon>Actinomycetota</taxon>
        <taxon>Actinomycetes</taxon>
        <taxon>Micromonosporales</taxon>
        <taxon>Micromonosporaceae</taxon>
        <taxon>Micromonospora</taxon>
    </lineage>
</organism>
<dbReference type="InterPro" id="IPR016024">
    <property type="entry name" value="ARM-type_fold"/>
</dbReference>
<comment type="caution">
    <text evidence="1">The sequence shown here is derived from an EMBL/GenBank/DDBJ whole genome shotgun (WGS) entry which is preliminary data.</text>
</comment>
<dbReference type="SUPFAM" id="SSF48371">
    <property type="entry name" value="ARM repeat"/>
    <property type="match status" value="1"/>
</dbReference>
<dbReference type="OMA" id="RFREPRY"/>
<protein>
    <recommendedName>
        <fullName evidence="3">LigA protein</fullName>
    </recommendedName>
</protein>
<proteinExistence type="predicted"/>
<accession>A0A9X0I7T2</accession>
<sequence length="703" mass="77225">MPATLLPGEALDEAGAVDATPRAMAGSATGIAVHGDYTLINLSQPDGRKASVHRWVRDPAILEETARTYVEVTDFTQMAARLPEHRVILLGGKVGTGRRTTAEMLLWQVAGIDRVAGVEPVHADVTAAELAGTDNLLLRGYGTVLELPPNAKVTIGTLRAFERLARDHKAHLVILHDRTDPPGPELMPYGAAYLPPSTENVLRRHLLRMLAREQRCVGDCPNCHGGCRTAFVDRCLANGQVQAELAADPRPVQIVGLATALAGWSGVDSDLGAALGGLLSRRRAFVARLLKTANSPRQDEKEEDPQAAPRRQAFQIAYAAFDEHPLADVFDAAELLLTILRAVEVGTEHQTRVVFDGGVEQMLRAPDGEGQFTAAEVLEQPRRARLAHPELLTDVLDVVWHDFDGGRRPLLHWLEQLVISGRDAVRQRAAYLAGWLARYDFDEVWAVLIRNWAADERGTIRQAAAWALHIAATDKTLLARIRVRVRNWVRSGSPRLHDTAARAYGTLLGLAVAEESLAELRTLASRDDLNNSAAVARTLITLYDPPEPYQNAAAPAATWRTLVTWHGENLYRLRVHATRGFLLLARRNGVPPYDGWPLLLTSTAGFTPAGHELVALWQTTLTDPTTAHRAWLELRTWLRLADDDPDLAGRVQDLVCRILVGPVAVRGRFYLHSWRSQSSTAGRLLGMPWGVPTETTRQQGEAV</sequence>
<keyword evidence="2" id="KW-1185">Reference proteome</keyword>
<evidence type="ECO:0000313" key="1">
    <source>
        <dbReference type="EMBL" id="KUJ48501.1"/>
    </source>
</evidence>
<reference evidence="1 2" key="1">
    <citation type="submission" date="2015-10" db="EMBL/GenBank/DDBJ databases">
        <authorList>
            <person name="Ju K.-S."/>
            <person name="Doroghazi J.R."/>
            <person name="Metcalf W.W."/>
        </authorList>
    </citation>
    <scope>NUCLEOTIDE SEQUENCE [LARGE SCALE GENOMIC DNA]</scope>
    <source>
        <strain evidence="1 2">NRRL B-24793</strain>
    </source>
</reference>
<gene>
    <name evidence="1" type="ORF">ADL17_05510</name>
</gene>
<dbReference type="EMBL" id="LMWI01000001">
    <property type="protein sequence ID" value="KUJ48501.1"/>
    <property type="molecule type" value="Genomic_DNA"/>
</dbReference>
<evidence type="ECO:0000313" key="2">
    <source>
        <dbReference type="Proteomes" id="UP000053246"/>
    </source>
</evidence>
<dbReference type="Proteomes" id="UP000053246">
    <property type="component" value="Unassembled WGS sequence"/>
</dbReference>
<dbReference type="AlphaFoldDB" id="A0A9X0I7T2"/>
<evidence type="ECO:0008006" key="3">
    <source>
        <dbReference type="Google" id="ProtNLM"/>
    </source>
</evidence>